<keyword evidence="10" id="KW-1185">Reference proteome</keyword>
<dbReference type="NCBIfam" id="TIGR00711">
    <property type="entry name" value="efflux_EmrB"/>
    <property type="match status" value="1"/>
</dbReference>
<proteinExistence type="predicted"/>
<evidence type="ECO:0000313" key="9">
    <source>
        <dbReference type="EMBL" id="MFC4528065.1"/>
    </source>
</evidence>
<dbReference type="PANTHER" id="PTHR23501">
    <property type="entry name" value="MAJOR FACILITATOR SUPERFAMILY"/>
    <property type="match status" value="1"/>
</dbReference>
<feature type="transmembrane region" description="Helical" evidence="7">
    <location>
        <begin position="96"/>
        <end position="115"/>
    </location>
</feature>
<feature type="transmembrane region" description="Helical" evidence="7">
    <location>
        <begin position="216"/>
        <end position="235"/>
    </location>
</feature>
<dbReference type="Gene3D" id="1.20.1720.10">
    <property type="entry name" value="Multidrug resistance protein D"/>
    <property type="match status" value="1"/>
</dbReference>
<feature type="transmembrane region" description="Helical" evidence="7">
    <location>
        <begin position="284"/>
        <end position="304"/>
    </location>
</feature>
<dbReference type="RefSeq" id="WP_266148603.1">
    <property type="nucleotide sequence ID" value="NZ_CP064028.1"/>
</dbReference>
<dbReference type="Proteomes" id="UP001595961">
    <property type="component" value="Unassembled WGS sequence"/>
</dbReference>
<dbReference type="CDD" id="cd17502">
    <property type="entry name" value="MFS_Azr1_MDR_like"/>
    <property type="match status" value="1"/>
</dbReference>
<evidence type="ECO:0000256" key="5">
    <source>
        <dbReference type="ARBA" id="ARBA00022989"/>
    </source>
</evidence>
<keyword evidence="3" id="KW-1003">Cell membrane</keyword>
<feature type="transmembrane region" description="Helical" evidence="7">
    <location>
        <begin position="247"/>
        <end position="264"/>
    </location>
</feature>
<feature type="transmembrane region" description="Helical" evidence="7">
    <location>
        <begin position="411"/>
        <end position="437"/>
    </location>
</feature>
<dbReference type="Gene3D" id="1.20.1250.20">
    <property type="entry name" value="MFS general substrate transporter like domains"/>
    <property type="match status" value="1"/>
</dbReference>
<keyword evidence="6 7" id="KW-0472">Membrane</keyword>
<dbReference type="InterPro" id="IPR020846">
    <property type="entry name" value="MFS_dom"/>
</dbReference>
<evidence type="ECO:0000256" key="7">
    <source>
        <dbReference type="SAM" id="Phobius"/>
    </source>
</evidence>
<feature type="transmembrane region" description="Helical" evidence="7">
    <location>
        <begin position="481"/>
        <end position="502"/>
    </location>
</feature>
<dbReference type="SUPFAM" id="SSF103473">
    <property type="entry name" value="MFS general substrate transporter"/>
    <property type="match status" value="1"/>
</dbReference>
<dbReference type="InterPro" id="IPR036259">
    <property type="entry name" value="MFS_trans_sf"/>
</dbReference>
<comment type="caution">
    <text evidence="9">The sequence shown here is derived from an EMBL/GenBank/DDBJ whole genome shotgun (WGS) entry which is preliminary data.</text>
</comment>
<keyword evidence="5 7" id="KW-1133">Transmembrane helix</keyword>
<evidence type="ECO:0000256" key="4">
    <source>
        <dbReference type="ARBA" id="ARBA00022692"/>
    </source>
</evidence>
<evidence type="ECO:0000259" key="8">
    <source>
        <dbReference type="PROSITE" id="PS50850"/>
    </source>
</evidence>
<dbReference type="Pfam" id="PF07690">
    <property type="entry name" value="MFS_1"/>
    <property type="match status" value="1"/>
</dbReference>
<feature type="transmembrane region" description="Helical" evidence="7">
    <location>
        <begin position="184"/>
        <end position="204"/>
    </location>
</feature>
<name>A0ABV9C509_9GAMM</name>
<feature type="domain" description="Major facilitator superfamily (MFS) profile" evidence="8">
    <location>
        <begin position="31"/>
        <end position="507"/>
    </location>
</feature>
<keyword evidence="4 7" id="KW-0812">Transmembrane</keyword>
<evidence type="ECO:0000256" key="1">
    <source>
        <dbReference type="ARBA" id="ARBA00004651"/>
    </source>
</evidence>
<evidence type="ECO:0000256" key="6">
    <source>
        <dbReference type="ARBA" id="ARBA00023136"/>
    </source>
</evidence>
<reference evidence="10" key="1">
    <citation type="journal article" date="2019" name="Int. J. Syst. Evol. Microbiol.">
        <title>The Global Catalogue of Microorganisms (GCM) 10K type strain sequencing project: providing services to taxonomists for standard genome sequencing and annotation.</title>
        <authorList>
            <consortium name="The Broad Institute Genomics Platform"/>
            <consortium name="The Broad Institute Genome Sequencing Center for Infectious Disease"/>
            <person name="Wu L."/>
            <person name="Ma J."/>
        </authorList>
    </citation>
    <scope>NUCLEOTIDE SEQUENCE [LARGE SCALE GENOMIC DNA]</scope>
    <source>
        <strain evidence="10">CCM 4481</strain>
    </source>
</reference>
<feature type="transmembrane region" description="Helical" evidence="7">
    <location>
        <begin position="30"/>
        <end position="53"/>
    </location>
</feature>
<sequence>MTVQPPSQAAILQAAMPAEPAAHAHPPIHLLFGALMLVLLLAALDQTIVSTALPTIVSELGGFDSLSWVVTAYLLSSTVVVPLYGKFGDLFGRKIVLQTAIVIFLAGSVLCGLAQSMTQLILTRALQGLGGGGLMVVTMAAIGDVIPPSERGRYQGLLGGVYGLATVIGPLLGGAIVEHLSWRWIFYINLPLGVLALSVIAAVFRPHTRHIKHEIDYFGAIFLAVALTSAILFTTQGGTVLPWSSSQLWFTLLIAVTALIGFVMEERQAKEPIIPLQLFKERTFLLCSLIAFLVGAALFGSITYLPLYLQVVKGASPTGAGTQLIPLMGGLLTTSIISGRIISKIGRYRWFPIVGMAIATLGLGLLSTLEDNTPVARLYLYAGVLGAGLGMVMQVLILAAQNSVDFKHLGVATSGVTLFRSIGGSIGVAAFGAMFTLRLNHRLADFMPEASSGTHALRPDMIRQLPPELHQKFLSAFDQSLHGVFVVAACVAALGFLMAWRLRDIPLRSSSKPH</sequence>
<evidence type="ECO:0000256" key="2">
    <source>
        <dbReference type="ARBA" id="ARBA00022448"/>
    </source>
</evidence>
<dbReference type="InterPro" id="IPR011701">
    <property type="entry name" value="MFS"/>
</dbReference>
<protein>
    <submittedName>
        <fullName evidence="9">MDR family MFS transporter</fullName>
    </submittedName>
</protein>
<evidence type="ECO:0000256" key="3">
    <source>
        <dbReference type="ARBA" id="ARBA00022475"/>
    </source>
</evidence>
<gene>
    <name evidence="9" type="ORF">ACFO5W_15590</name>
</gene>
<dbReference type="PRINTS" id="PR01036">
    <property type="entry name" value="TCRTETB"/>
</dbReference>
<dbReference type="PANTHER" id="PTHR23501:SF197">
    <property type="entry name" value="COMD"/>
    <property type="match status" value="1"/>
</dbReference>
<comment type="subcellular location">
    <subcellularLocation>
        <location evidence="1">Cell membrane</location>
        <topology evidence="1">Multi-pass membrane protein</topology>
    </subcellularLocation>
</comment>
<keyword evidence="2" id="KW-0813">Transport</keyword>
<feature type="transmembrane region" description="Helical" evidence="7">
    <location>
        <begin position="154"/>
        <end position="172"/>
    </location>
</feature>
<evidence type="ECO:0000313" key="10">
    <source>
        <dbReference type="Proteomes" id="UP001595961"/>
    </source>
</evidence>
<feature type="transmembrane region" description="Helical" evidence="7">
    <location>
        <begin position="350"/>
        <end position="366"/>
    </location>
</feature>
<feature type="transmembrane region" description="Helical" evidence="7">
    <location>
        <begin position="378"/>
        <end position="399"/>
    </location>
</feature>
<dbReference type="PROSITE" id="PS50850">
    <property type="entry name" value="MFS"/>
    <property type="match status" value="1"/>
</dbReference>
<organism evidence="9 10">
    <name type="scientific">Dyella halodurans</name>
    <dbReference type="NCBI Taxonomy" id="1920171"/>
    <lineage>
        <taxon>Bacteria</taxon>
        <taxon>Pseudomonadati</taxon>
        <taxon>Pseudomonadota</taxon>
        <taxon>Gammaproteobacteria</taxon>
        <taxon>Lysobacterales</taxon>
        <taxon>Rhodanobacteraceae</taxon>
        <taxon>Dyella</taxon>
    </lineage>
</organism>
<dbReference type="InterPro" id="IPR004638">
    <property type="entry name" value="EmrB-like"/>
</dbReference>
<accession>A0ABV9C509</accession>
<dbReference type="EMBL" id="JBHSGA010000018">
    <property type="protein sequence ID" value="MFC4528065.1"/>
    <property type="molecule type" value="Genomic_DNA"/>
</dbReference>
<feature type="transmembrane region" description="Helical" evidence="7">
    <location>
        <begin position="324"/>
        <end position="343"/>
    </location>
</feature>
<feature type="transmembrane region" description="Helical" evidence="7">
    <location>
        <begin position="65"/>
        <end position="84"/>
    </location>
</feature>
<feature type="transmembrane region" description="Helical" evidence="7">
    <location>
        <begin position="121"/>
        <end position="142"/>
    </location>
</feature>